<feature type="compositionally biased region" description="Acidic residues" evidence="1">
    <location>
        <begin position="247"/>
        <end position="260"/>
    </location>
</feature>
<protein>
    <submittedName>
        <fullName evidence="3">Uncharacterized protein</fullName>
    </submittedName>
</protein>
<feature type="chain" id="PRO_5009534297" evidence="2">
    <location>
        <begin position="19"/>
        <end position="983"/>
    </location>
</feature>
<name>A0A1F7ZXM9_9EURO</name>
<feature type="compositionally biased region" description="Polar residues" evidence="1">
    <location>
        <begin position="585"/>
        <end position="595"/>
    </location>
</feature>
<dbReference type="OrthoDB" id="4505782at2759"/>
<dbReference type="AlphaFoldDB" id="A0A1F7ZXM9"/>
<dbReference type="RefSeq" id="XP_022387950.1">
    <property type="nucleotide sequence ID" value="XM_022534877.1"/>
</dbReference>
<feature type="region of interest" description="Disordered" evidence="1">
    <location>
        <begin position="510"/>
        <end position="597"/>
    </location>
</feature>
<evidence type="ECO:0000313" key="4">
    <source>
        <dbReference type="Proteomes" id="UP000179179"/>
    </source>
</evidence>
<keyword evidence="2" id="KW-0732">Signal</keyword>
<feature type="compositionally biased region" description="Polar residues" evidence="1">
    <location>
        <begin position="514"/>
        <end position="531"/>
    </location>
</feature>
<feature type="signal peptide" evidence="2">
    <location>
        <begin position="1"/>
        <end position="18"/>
    </location>
</feature>
<gene>
    <name evidence="3" type="ORF">ABOM_007748</name>
</gene>
<dbReference type="GeneID" id="34451138"/>
<keyword evidence="4" id="KW-1185">Reference proteome</keyword>
<feature type="region of interest" description="Disordered" evidence="1">
    <location>
        <begin position="193"/>
        <end position="277"/>
    </location>
</feature>
<evidence type="ECO:0000313" key="3">
    <source>
        <dbReference type="EMBL" id="OGM44233.1"/>
    </source>
</evidence>
<feature type="compositionally biased region" description="Low complexity" evidence="1">
    <location>
        <begin position="775"/>
        <end position="790"/>
    </location>
</feature>
<accession>A0A1F7ZXM9</accession>
<feature type="region of interest" description="Disordered" evidence="1">
    <location>
        <begin position="775"/>
        <end position="801"/>
    </location>
</feature>
<proteinExistence type="predicted"/>
<reference evidence="3 4" key="1">
    <citation type="journal article" date="2016" name="Genome Biol. Evol.">
        <title>Draft genome sequence of an aflatoxigenic Aspergillus species, A. bombycis.</title>
        <authorList>
            <person name="Moore G.G."/>
            <person name="Mack B.M."/>
            <person name="Beltz S.B."/>
            <person name="Gilbert M.K."/>
        </authorList>
    </citation>
    <scope>NUCLEOTIDE SEQUENCE [LARGE SCALE GENOMIC DNA]</scope>
    <source>
        <strain evidence="4">NRRL 26010</strain>
    </source>
</reference>
<evidence type="ECO:0000256" key="1">
    <source>
        <dbReference type="SAM" id="MobiDB-lite"/>
    </source>
</evidence>
<dbReference type="STRING" id="109264.A0A1F7ZXM9"/>
<organism evidence="3 4">
    <name type="scientific">Aspergillus bombycis</name>
    <dbReference type="NCBI Taxonomy" id="109264"/>
    <lineage>
        <taxon>Eukaryota</taxon>
        <taxon>Fungi</taxon>
        <taxon>Dikarya</taxon>
        <taxon>Ascomycota</taxon>
        <taxon>Pezizomycotina</taxon>
        <taxon>Eurotiomycetes</taxon>
        <taxon>Eurotiomycetidae</taxon>
        <taxon>Eurotiales</taxon>
        <taxon>Aspergillaceae</taxon>
        <taxon>Aspergillus</taxon>
    </lineage>
</organism>
<feature type="compositionally biased region" description="Pro residues" evidence="1">
    <location>
        <begin position="76"/>
        <end position="85"/>
    </location>
</feature>
<sequence length="983" mass="97512">MYQKSIPLVLLLVQKVLSLPATNEYSDVTNNGVVGVSDATNNGAYGSTNANIGGNIVPPAQNAVNPQNAVGNGPSPNGPANPPGPAYESGISSVGTQEVITSTIVVTWTTNRALKPTVAPNGIPIDPGNFIAANTDQRGPVQAPGALNGPSAGVSGAAYLPSYSSMPGSVSGGAYAVASSSNVVDTSYQSTAPVIPAGNGHDSSNTPTSVQVAPVPERSSNALFTTDPAPQPVQSTSPPDATPSSEGTDESPDTTTDDDMIPPITRAPRLPTFSEAPPRFSTMRIESMAHKNGLLRTALNGIQTILPVIDGLGLLGIESEGTYLNLPGLLDAIDIPCLFRCNTPPAPTSPQPGAVPQAPAAAPPVAAPAVAGAPAAAAPVAGGGVGAVGAGAPAAAGMAAGGAEAVGGAAGAGAAAGGAGAIGGIVGAGAGAVAGGFAGGAAAVGGIVGGGAPAAANAVAGGADAVGGAAGNAPVEAAQVPAPEVGAGAANNPLLGSPGRSLVKGVQSGIENGLDQSGGSPQSNNLPSQSLDGHANDAVNNVGPQPGSDSIQNAPVNGMDSGNANDMIYPVAASSSPPPEPIQSGLTSGTENNMYQPAAPMSVNSAQAYSVQDGVQRGTNDNMAAAGGLTQPNQELTGSVQYGVHNGYGNNMAPPAGSIVPNYPPAAPPQNGAYMGMHNNMNNANANIQPTNNMGQSMPPAGATMNSFLGGAQGPPAAGQMIQPNVVAGGPMVVPGQVNYPSSSSLINAGPIPIYAGSSSRPLFPVMITPGPSLTPMGTPTPTPAAASSSVPPPVTTTQSNGEVVSCASGKYFDDDHDATPECAGATKVISTVESIASSYSAEASASTSRMAEFVSYMGVVHASAAASKIAGINGWTDGQSFSDALRKKCHKNGFFVNFKINDYLFYKHEKSQFEGRERDTEKVTFTMSGFKNGCVEAAILDAGGPRHICDHKKEDKLPPKNMKEAKDAGENVDDLLMIPVKE</sequence>
<comment type="caution">
    <text evidence="3">The sequence shown here is derived from an EMBL/GenBank/DDBJ whole genome shotgun (WGS) entry which is preliminary data.</text>
</comment>
<feature type="compositionally biased region" description="Polar residues" evidence="1">
    <location>
        <begin position="201"/>
        <end position="211"/>
    </location>
</feature>
<evidence type="ECO:0000256" key="2">
    <source>
        <dbReference type="SAM" id="SignalP"/>
    </source>
</evidence>
<feature type="compositionally biased region" description="Polar residues" evidence="1">
    <location>
        <begin position="232"/>
        <end position="246"/>
    </location>
</feature>
<feature type="compositionally biased region" description="Polar residues" evidence="1">
    <location>
        <begin position="538"/>
        <end position="564"/>
    </location>
</feature>
<dbReference type="EMBL" id="LYCR01000058">
    <property type="protein sequence ID" value="OGM44233.1"/>
    <property type="molecule type" value="Genomic_DNA"/>
</dbReference>
<feature type="region of interest" description="Disordered" evidence="1">
    <location>
        <begin position="59"/>
        <end position="91"/>
    </location>
</feature>
<dbReference type="Proteomes" id="UP000179179">
    <property type="component" value="Unassembled WGS sequence"/>
</dbReference>